<evidence type="ECO:0000313" key="2">
    <source>
        <dbReference type="Proteomes" id="UP000193108"/>
    </source>
</evidence>
<dbReference type="STRING" id="1782.AWC18_05850"/>
<comment type="caution">
    <text evidence="1">The sequence shown here is derived from an EMBL/GenBank/DDBJ whole genome shotgun (WGS) entry which is preliminary data.</text>
</comment>
<proteinExistence type="predicted"/>
<dbReference type="EMBL" id="LQPI01000032">
    <property type="protein sequence ID" value="ORW22940.1"/>
    <property type="molecule type" value="Genomic_DNA"/>
</dbReference>
<accession>A0A1X1ZHZ5</accession>
<evidence type="ECO:0000313" key="1">
    <source>
        <dbReference type="EMBL" id="ORW22940.1"/>
    </source>
</evidence>
<sequence>MNATNGARRPPTPPETVVLLFAERSLPRPLRGLPTVELGDHASTAGLNALDAAVARYRRLVVVGADADLAWVLTRLLRTERLDVEVAYAPRRRTPATAAHRLPAGWRAARRARRGIAAPVPLVRDDAGTVLVGVGRWLPVDGAAVLRGEGIVDDTPLFDGEVAQVQIKPLGSDPGVRAGVADRRGRVRRWVSGRAAQLGTTGAVVARDGIDGNRTVKRSTFYRHVEDWLLVR</sequence>
<protein>
    <submittedName>
        <fullName evidence="1">Peptidase M50</fullName>
    </submittedName>
</protein>
<dbReference type="AlphaFoldDB" id="A0A1X1ZHZ5"/>
<keyword evidence="2" id="KW-1185">Reference proteome</keyword>
<dbReference type="RefSeq" id="WP_085138116.1">
    <property type="nucleotide sequence ID" value="NZ_LQPI01000032.1"/>
</dbReference>
<dbReference type="Proteomes" id="UP000193108">
    <property type="component" value="Unassembled WGS sequence"/>
</dbReference>
<reference evidence="1 2" key="1">
    <citation type="submission" date="2016-01" db="EMBL/GenBank/DDBJ databases">
        <title>The new phylogeny of the genus Mycobacterium.</title>
        <authorList>
            <person name="Tarcisio F."/>
            <person name="Conor M."/>
            <person name="Antonella G."/>
            <person name="Elisabetta G."/>
            <person name="Giulia F.S."/>
            <person name="Sara T."/>
            <person name="Anna F."/>
            <person name="Clotilde B."/>
            <person name="Roberto B."/>
            <person name="Veronica D.S."/>
            <person name="Fabio R."/>
            <person name="Monica P."/>
            <person name="Olivier J."/>
            <person name="Enrico T."/>
            <person name="Nicola S."/>
        </authorList>
    </citation>
    <scope>NUCLEOTIDE SEQUENCE [LARGE SCALE GENOMIC DNA]</scope>
    <source>
        <strain evidence="1 2">DSM 44164</strain>
    </source>
</reference>
<name>A0A1X1ZHZ5_MYCNO</name>
<gene>
    <name evidence="1" type="ORF">AWC18_05850</name>
</gene>
<organism evidence="1 2">
    <name type="scientific">Mycolicibacter nonchromogenicus</name>
    <name type="common">Mycobacterium nonchromogenicum</name>
    <dbReference type="NCBI Taxonomy" id="1782"/>
    <lineage>
        <taxon>Bacteria</taxon>
        <taxon>Bacillati</taxon>
        <taxon>Actinomycetota</taxon>
        <taxon>Actinomycetes</taxon>
        <taxon>Mycobacteriales</taxon>
        <taxon>Mycobacteriaceae</taxon>
        <taxon>Mycolicibacter</taxon>
    </lineage>
</organism>